<proteinExistence type="predicted"/>
<comment type="caution">
    <text evidence="2">The sequence shown here is derived from an EMBL/GenBank/DDBJ whole genome shotgun (WGS) entry which is preliminary data.</text>
</comment>
<feature type="region of interest" description="Disordered" evidence="1">
    <location>
        <begin position="40"/>
        <end position="92"/>
    </location>
</feature>
<evidence type="ECO:0000256" key="1">
    <source>
        <dbReference type="SAM" id="MobiDB-lite"/>
    </source>
</evidence>
<reference evidence="2 3" key="1">
    <citation type="submission" date="2019-01" db="EMBL/GenBank/DDBJ databases">
        <title>Sequencing of cultivated peanut Arachis hypogaea provides insights into genome evolution and oil improvement.</title>
        <authorList>
            <person name="Chen X."/>
        </authorList>
    </citation>
    <scope>NUCLEOTIDE SEQUENCE [LARGE SCALE GENOMIC DNA]</scope>
    <source>
        <strain evidence="3">cv. Fuhuasheng</strain>
        <tissue evidence="2">Leaves</tissue>
    </source>
</reference>
<organism evidence="2 3">
    <name type="scientific">Arachis hypogaea</name>
    <name type="common">Peanut</name>
    <dbReference type="NCBI Taxonomy" id="3818"/>
    <lineage>
        <taxon>Eukaryota</taxon>
        <taxon>Viridiplantae</taxon>
        <taxon>Streptophyta</taxon>
        <taxon>Embryophyta</taxon>
        <taxon>Tracheophyta</taxon>
        <taxon>Spermatophyta</taxon>
        <taxon>Magnoliopsida</taxon>
        <taxon>eudicotyledons</taxon>
        <taxon>Gunneridae</taxon>
        <taxon>Pentapetalae</taxon>
        <taxon>rosids</taxon>
        <taxon>fabids</taxon>
        <taxon>Fabales</taxon>
        <taxon>Fabaceae</taxon>
        <taxon>Papilionoideae</taxon>
        <taxon>50 kb inversion clade</taxon>
        <taxon>dalbergioids sensu lato</taxon>
        <taxon>Dalbergieae</taxon>
        <taxon>Pterocarpus clade</taxon>
        <taxon>Arachis</taxon>
    </lineage>
</organism>
<dbReference type="AlphaFoldDB" id="A0A445AYX7"/>
<keyword evidence="3" id="KW-1185">Reference proteome</keyword>
<name>A0A445AYX7_ARAHY</name>
<sequence>MGKSKSKKVKLFKEEFTFDERKKESTSIIVKYPDRVPLKDVALRNDDDDDGQAKKRRGTNHPGGYPYQENLRRTIGSKDSSPPDFLGWQRGG</sequence>
<accession>A0A445AYX7</accession>
<dbReference type="Gene3D" id="3.10.20.90">
    <property type="entry name" value="Phosphatidylinositol 3-kinase Catalytic Subunit, Chain A, domain 1"/>
    <property type="match status" value="1"/>
</dbReference>
<evidence type="ECO:0000313" key="2">
    <source>
        <dbReference type="EMBL" id="RYR31618.1"/>
    </source>
</evidence>
<dbReference type="EMBL" id="SDMP01000011">
    <property type="protein sequence ID" value="RYR31618.1"/>
    <property type="molecule type" value="Genomic_DNA"/>
</dbReference>
<gene>
    <name evidence="2" type="ORF">Ahy_B01g056456</name>
</gene>
<dbReference type="Proteomes" id="UP000289738">
    <property type="component" value="Chromosome B01"/>
</dbReference>
<dbReference type="InterPro" id="IPR029071">
    <property type="entry name" value="Ubiquitin-like_domsf"/>
</dbReference>
<evidence type="ECO:0000313" key="3">
    <source>
        <dbReference type="Proteomes" id="UP000289738"/>
    </source>
</evidence>
<protein>
    <submittedName>
        <fullName evidence="2">Uncharacterized protein</fullName>
    </submittedName>
</protein>
<dbReference type="SUPFAM" id="SSF54236">
    <property type="entry name" value="Ubiquitin-like"/>
    <property type="match status" value="1"/>
</dbReference>